<dbReference type="EMBL" id="JAQIZT010000012">
    <property type="protein sequence ID" value="KAJ6976876.1"/>
    <property type="molecule type" value="Genomic_DNA"/>
</dbReference>
<evidence type="ECO:0000256" key="2">
    <source>
        <dbReference type="ARBA" id="ARBA00004236"/>
    </source>
</evidence>
<dbReference type="PANTHER" id="PTHR31269:SF2">
    <property type="entry name" value="S-TYPE ANION CHANNEL SLAH3"/>
    <property type="match status" value="1"/>
</dbReference>
<dbReference type="AlphaFoldDB" id="A0AAD6M171"/>
<keyword evidence="4" id="KW-1003">Cell membrane</keyword>
<dbReference type="InterPro" id="IPR030183">
    <property type="entry name" value="SLAC/SLAH"/>
</dbReference>
<dbReference type="GO" id="GO:0005886">
    <property type="term" value="C:plasma membrane"/>
    <property type="evidence" value="ECO:0007669"/>
    <property type="project" value="UniProtKB-SubCell"/>
</dbReference>
<evidence type="ECO:0000256" key="1">
    <source>
        <dbReference type="ARBA" id="ARBA00004127"/>
    </source>
</evidence>
<evidence type="ECO:0000313" key="5">
    <source>
        <dbReference type="EMBL" id="KAJ6976876.1"/>
    </source>
</evidence>
<evidence type="ECO:0000313" key="6">
    <source>
        <dbReference type="Proteomes" id="UP001164929"/>
    </source>
</evidence>
<sequence length="206" mass="23254">MGVVQKVYGGIACNPPIKMQQKSFCPKTRACEAENLQFQRVGRAETHGVDPHSPIKVMRLENNNKWRRGGRIQWKNGFFLCRRHQPSLQDPWRRPPLCPFSYSSCLVLNQLDRSSLPSCFPKESFESSRNIDRDSPLTANRVSEILVTCANTLAFLDADLPTTETPPKELHPVFFLFVAAPSDASMALAKIQGSFDHGSRIAYFID</sequence>
<protein>
    <submittedName>
        <fullName evidence="5">Uncharacterized protein</fullName>
    </submittedName>
</protein>
<comment type="caution">
    <text evidence="5">The sequence shown here is derived from an EMBL/GenBank/DDBJ whole genome shotgun (WGS) entry which is preliminary data.</text>
</comment>
<dbReference type="Proteomes" id="UP001164929">
    <property type="component" value="Chromosome 12"/>
</dbReference>
<comment type="subcellular location">
    <subcellularLocation>
        <location evidence="2">Cell membrane</location>
    </subcellularLocation>
    <subcellularLocation>
        <location evidence="1">Endomembrane system</location>
        <topology evidence="1">Multi-pass membrane protein</topology>
    </subcellularLocation>
</comment>
<keyword evidence="6" id="KW-1185">Reference proteome</keyword>
<keyword evidence="3" id="KW-0813">Transport</keyword>
<keyword evidence="4" id="KW-0472">Membrane</keyword>
<evidence type="ECO:0000256" key="3">
    <source>
        <dbReference type="ARBA" id="ARBA00022448"/>
    </source>
</evidence>
<dbReference type="GO" id="GO:0012505">
    <property type="term" value="C:endomembrane system"/>
    <property type="evidence" value="ECO:0007669"/>
    <property type="project" value="UniProtKB-SubCell"/>
</dbReference>
<name>A0AAD6M171_9ROSI</name>
<organism evidence="5 6">
    <name type="scientific">Populus alba x Populus x berolinensis</name>
    <dbReference type="NCBI Taxonomy" id="444605"/>
    <lineage>
        <taxon>Eukaryota</taxon>
        <taxon>Viridiplantae</taxon>
        <taxon>Streptophyta</taxon>
        <taxon>Embryophyta</taxon>
        <taxon>Tracheophyta</taxon>
        <taxon>Spermatophyta</taxon>
        <taxon>Magnoliopsida</taxon>
        <taxon>eudicotyledons</taxon>
        <taxon>Gunneridae</taxon>
        <taxon>Pentapetalae</taxon>
        <taxon>rosids</taxon>
        <taxon>fabids</taxon>
        <taxon>Malpighiales</taxon>
        <taxon>Salicaceae</taxon>
        <taxon>Saliceae</taxon>
        <taxon>Populus</taxon>
    </lineage>
</organism>
<dbReference type="GO" id="GO:0008308">
    <property type="term" value="F:voltage-gated monoatomic anion channel activity"/>
    <property type="evidence" value="ECO:0007669"/>
    <property type="project" value="InterPro"/>
</dbReference>
<accession>A0AAD6M171</accession>
<dbReference type="GO" id="GO:0006873">
    <property type="term" value="P:intracellular monoatomic ion homeostasis"/>
    <property type="evidence" value="ECO:0007669"/>
    <property type="project" value="InterPro"/>
</dbReference>
<evidence type="ECO:0000256" key="4">
    <source>
        <dbReference type="ARBA" id="ARBA00022475"/>
    </source>
</evidence>
<dbReference type="PANTHER" id="PTHR31269">
    <property type="entry name" value="S-TYPE ANION CHANNEL SLAH3"/>
    <property type="match status" value="1"/>
</dbReference>
<proteinExistence type="predicted"/>
<gene>
    <name evidence="5" type="ORF">NC653_028906</name>
</gene>
<reference evidence="5" key="1">
    <citation type="journal article" date="2023" name="Mol. Ecol. Resour.">
        <title>Chromosome-level genome assembly of a triploid poplar Populus alba 'Berolinensis'.</title>
        <authorList>
            <person name="Chen S."/>
            <person name="Yu Y."/>
            <person name="Wang X."/>
            <person name="Wang S."/>
            <person name="Zhang T."/>
            <person name="Zhou Y."/>
            <person name="He R."/>
            <person name="Meng N."/>
            <person name="Wang Y."/>
            <person name="Liu W."/>
            <person name="Liu Z."/>
            <person name="Liu J."/>
            <person name="Guo Q."/>
            <person name="Huang H."/>
            <person name="Sederoff R.R."/>
            <person name="Wang G."/>
            <person name="Qu G."/>
            <person name="Chen S."/>
        </authorList>
    </citation>
    <scope>NUCLEOTIDE SEQUENCE</scope>
    <source>
        <strain evidence="5">SC-2020</strain>
    </source>
</reference>